<reference evidence="1" key="2">
    <citation type="journal article" date="2022" name="New Phytol.">
        <title>Evolutionary transition to the ectomycorrhizal habit in the genomes of a hyperdiverse lineage of mushroom-forming fungi.</title>
        <authorList>
            <person name="Looney B."/>
            <person name="Miyauchi S."/>
            <person name="Morin E."/>
            <person name="Drula E."/>
            <person name="Courty P.E."/>
            <person name="Kohler A."/>
            <person name="Kuo A."/>
            <person name="LaButti K."/>
            <person name="Pangilinan J."/>
            <person name="Lipzen A."/>
            <person name="Riley R."/>
            <person name="Andreopoulos W."/>
            <person name="He G."/>
            <person name="Johnson J."/>
            <person name="Nolan M."/>
            <person name="Tritt A."/>
            <person name="Barry K.W."/>
            <person name="Grigoriev I.V."/>
            <person name="Nagy L.G."/>
            <person name="Hibbett D."/>
            <person name="Henrissat B."/>
            <person name="Matheny P.B."/>
            <person name="Labbe J."/>
            <person name="Martin F.M."/>
        </authorList>
    </citation>
    <scope>NUCLEOTIDE SEQUENCE</scope>
    <source>
        <strain evidence="1">EC-137</strain>
    </source>
</reference>
<name>A0ACB8QS05_9AGAM</name>
<evidence type="ECO:0000313" key="1">
    <source>
        <dbReference type="EMBL" id="KAI0034618.1"/>
    </source>
</evidence>
<organism evidence="1 2">
    <name type="scientific">Vararia minispora EC-137</name>
    <dbReference type="NCBI Taxonomy" id="1314806"/>
    <lineage>
        <taxon>Eukaryota</taxon>
        <taxon>Fungi</taxon>
        <taxon>Dikarya</taxon>
        <taxon>Basidiomycota</taxon>
        <taxon>Agaricomycotina</taxon>
        <taxon>Agaricomycetes</taxon>
        <taxon>Russulales</taxon>
        <taxon>Lachnocladiaceae</taxon>
        <taxon>Vararia</taxon>
    </lineage>
</organism>
<keyword evidence="2" id="KW-1185">Reference proteome</keyword>
<evidence type="ECO:0000313" key="2">
    <source>
        <dbReference type="Proteomes" id="UP000814128"/>
    </source>
</evidence>
<protein>
    <submittedName>
        <fullName evidence="1">Uncharacterized protein</fullName>
    </submittedName>
</protein>
<reference evidence="1" key="1">
    <citation type="submission" date="2021-02" db="EMBL/GenBank/DDBJ databases">
        <authorList>
            <consortium name="DOE Joint Genome Institute"/>
            <person name="Ahrendt S."/>
            <person name="Looney B.P."/>
            <person name="Miyauchi S."/>
            <person name="Morin E."/>
            <person name="Drula E."/>
            <person name="Courty P.E."/>
            <person name="Chicoki N."/>
            <person name="Fauchery L."/>
            <person name="Kohler A."/>
            <person name="Kuo A."/>
            <person name="Labutti K."/>
            <person name="Pangilinan J."/>
            <person name="Lipzen A."/>
            <person name="Riley R."/>
            <person name="Andreopoulos W."/>
            <person name="He G."/>
            <person name="Johnson J."/>
            <person name="Barry K.W."/>
            <person name="Grigoriev I.V."/>
            <person name="Nagy L."/>
            <person name="Hibbett D."/>
            <person name="Henrissat B."/>
            <person name="Matheny P.B."/>
            <person name="Labbe J."/>
            <person name="Martin F."/>
        </authorList>
    </citation>
    <scope>NUCLEOTIDE SEQUENCE</scope>
    <source>
        <strain evidence="1">EC-137</strain>
    </source>
</reference>
<proteinExistence type="predicted"/>
<gene>
    <name evidence="1" type="ORF">K488DRAFT_77122</name>
</gene>
<sequence>MKRVSPSLVSYSDSSEEETISPNVTHPKRRKLPALSSNLTVPVPVDDPSKHQGRIRSSPHVEGQWTAYVYVALPLRSPENKHLTDVIRGAFVRAASMEPNLHPLQSAINQKNGADELHISLTRPVYLRSHQREEFKQSVRRAAKARKPYVGFSFATFSQLTNDDQTRTFLCAEVGAGHHELRGLTLSLSPTLRQLRQKDYYQSPRFHASFAWVLLRHPRDISPSTSDRVEDAMEQFREEVLTPVSAPAADSLSAHGSYRAVRSLPDDLVDTLNCEFRRKLLSPAAIFDVGEVRVKIGKDVSYWKLEG</sequence>
<dbReference type="EMBL" id="MU273497">
    <property type="protein sequence ID" value="KAI0034618.1"/>
    <property type="molecule type" value="Genomic_DNA"/>
</dbReference>
<dbReference type="Proteomes" id="UP000814128">
    <property type="component" value="Unassembled WGS sequence"/>
</dbReference>
<accession>A0ACB8QS05</accession>
<comment type="caution">
    <text evidence="1">The sequence shown here is derived from an EMBL/GenBank/DDBJ whole genome shotgun (WGS) entry which is preliminary data.</text>
</comment>